<dbReference type="AlphaFoldDB" id="X8J7X6"/>
<dbReference type="SUPFAM" id="SSF47762">
    <property type="entry name" value="PAH2 domain"/>
    <property type="match status" value="2"/>
</dbReference>
<accession>X8J7X6</accession>
<keyword evidence="3 4" id="KW-0539">Nucleus</keyword>
<dbReference type="CDD" id="cd00180">
    <property type="entry name" value="PKc"/>
    <property type="match status" value="1"/>
</dbReference>
<feature type="compositionally biased region" description="Low complexity" evidence="5">
    <location>
        <begin position="116"/>
        <end position="127"/>
    </location>
</feature>
<feature type="domain" description="Protein kinase" evidence="6">
    <location>
        <begin position="449"/>
        <end position="655"/>
    </location>
</feature>
<evidence type="ECO:0000256" key="4">
    <source>
        <dbReference type="PROSITE-ProRule" id="PRU00810"/>
    </source>
</evidence>
<comment type="caution">
    <text evidence="7">The sequence shown here is derived from an EMBL/GenBank/DDBJ whole genome shotgun (WGS) entry which is preliminary data.</text>
</comment>
<dbReference type="EMBL" id="JATN01000322">
    <property type="protein sequence ID" value="EUC57336.1"/>
    <property type="molecule type" value="Genomic_DNA"/>
</dbReference>
<dbReference type="GO" id="GO:0005524">
    <property type="term" value="F:ATP binding"/>
    <property type="evidence" value="ECO:0007669"/>
    <property type="project" value="InterPro"/>
</dbReference>
<dbReference type="PROSITE" id="PS00108">
    <property type="entry name" value="PROTEIN_KINASE_ST"/>
    <property type="match status" value="1"/>
</dbReference>
<dbReference type="Gene3D" id="1.10.510.10">
    <property type="entry name" value="Transferase(Phosphotransferase) domain 1"/>
    <property type="match status" value="1"/>
</dbReference>
<evidence type="ECO:0000256" key="2">
    <source>
        <dbReference type="ARBA" id="ARBA00022491"/>
    </source>
</evidence>
<feature type="compositionally biased region" description="Basic and acidic residues" evidence="5">
    <location>
        <begin position="323"/>
        <end position="343"/>
    </location>
</feature>
<organism evidence="7 8">
    <name type="scientific">Rhizoctonia solani AG-3 Rhs1AP</name>
    <dbReference type="NCBI Taxonomy" id="1086054"/>
    <lineage>
        <taxon>Eukaryota</taxon>
        <taxon>Fungi</taxon>
        <taxon>Dikarya</taxon>
        <taxon>Basidiomycota</taxon>
        <taxon>Agaricomycotina</taxon>
        <taxon>Agaricomycetes</taxon>
        <taxon>Cantharellales</taxon>
        <taxon>Ceratobasidiaceae</taxon>
        <taxon>Rhizoctonia</taxon>
    </lineage>
</organism>
<dbReference type="SMART" id="SM00220">
    <property type="entry name" value="S_TKc"/>
    <property type="match status" value="1"/>
</dbReference>
<evidence type="ECO:0000313" key="7">
    <source>
        <dbReference type="EMBL" id="EUC57336.1"/>
    </source>
</evidence>
<dbReference type="GO" id="GO:0004672">
    <property type="term" value="F:protein kinase activity"/>
    <property type="evidence" value="ECO:0007669"/>
    <property type="project" value="InterPro"/>
</dbReference>
<dbReference type="InterPro" id="IPR000719">
    <property type="entry name" value="Prot_kinase_dom"/>
</dbReference>
<dbReference type="GO" id="GO:0000122">
    <property type="term" value="P:negative regulation of transcription by RNA polymerase II"/>
    <property type="evidence" value="ECO:0007669"/>
    <property type="project" value="TreeGrafter"/>
</dbReference>
<evidence type="ECO:0000256" key="5">
    <source>
        <dbReference type="SAM" id="MobiDB-lite"/>
    </source>
</evidence>
<sequence length="655" mass="71995">MDPKPNRYSPPRSPLPADIPVPPSPKARPLNVKDALSYLEMVKVKFPDNPDVYNRFLDIMKDFKSQAIDTLGVIERVSLLFNGHTALIQGFNTFLPHGYRIDCTVEDDHSLITVTTPSGTTTQTTGGPSRHALSTHASPAPYPSHAALAPDPLPPLPASPYYRGGSPATIHALQSGDQPLIPSATRAVAASIHPDVLAQKDAPPMVELNQAANYGNLPDFFKQFFEIFQTYQKEQRPIAELYQQVNVLLNNQRDSLEDFQHFLPNHNNDAANASGHSVGGGTLFSMTDQTQAAEASWEDKSTKGKGPSTGSGAPLNKPGSSTTDKDKHEGPKEREREKEEGKLVAKLKKRGLENEPENNGKPGGNSKRIKVVSRGGMEEATYDGNDRSISNQPANTDDILSGMAHPTLESPLVQNMQTVRSGEMTPLGMLECLIGHGCSDLRLFVDPDRYSSCRVAEGGFGDVWKGQLVDGTSIAIKVLRYGLVYEDESKSVKRVMREIYNWSKLEHKNIHKLLGVTVFQERLGMVSVWMEHGTLRQYLQQHFNVDRYALCCQIAEGVTYLHGMDMIHGDLKACNVLVSADGVLKLTDFDYSIISGHSLMFSATTRTGGGSLRWMAPELLLATDENPAERNKQTDIYALGMTFLASETSVPIERI</sequence>
<dbReference type="PROSITE" id="PS51477">
    <property type="entry name" value="PAH"/>
    <property type="match status" value="2"/>
</dbReference>
<dbReference type="GO" id="GO:0003714">
    <property type="term" value="F:transcription corepressor activity"/>
    <property type="evidence" value="ECO:0007669"/>
    <property type="project" value="InterPro"/>
</dbReference>
<feature type="compositionally biased region" description="Pro residues" evidence="5">
    <location>
        <begin position="11"/>
        <end position="26"/>
    </location>
</feature>
<dbReference type="Pfam" id="PF02671">
    <property type="entry name" value="PAH"/>
    <property type="match status" value="2"/>
</dbReference>
<dbReference type="InterPro" id="IPR039774">
    <property type="entry name" value="Sin3-like"/>
</dbReference>
<name>X8J7X6_9AGAM</name>
<protein>
    <submittedName>
        <fullName evidence="7">Tyrosine kinase domain protein</fullName>
    </submittedName>
</protein>
<keyword evidence="7" id="KW-0808">Transferase</keyword>
<keyword evidence="7" id="KW-0418">Kinase</keyword>
<dbReference type="OrthoDB" id="10265969at2759"/>
<dbReference type="InterPro" id="IPR003822">
    <property type="entry name" value="PAH"/>
</dbReference>
<keyword evidence="2" id="KW-0678">Repressor</keyword>
<dbReference type="PANTHER" id="PTHR12346:SF0">
    <property type="entry name" value="SIN3A, ISOFORM G"/>
    <property type="match status" value="1"/>
</dbReference>
<dbReference type="InterPro" id="IPR001245">
    <property type="entry name" value="Ser-Thr/Tyr_kinase_cat_dom"/>
</dbReference>
<evidence type="ECO:0000313" key="8">
    <source>
        <dbReference type="Proteomes" id="UP000030108"/>
    </source>
</evidence>
<comment type="subcellular location">
    <subcellularLocation>
        <location evidence="1 4">Nucleus</location>
    </subcellularLocation>
</comment>
<feature type="region of interest" description="Disordered" evidence="5">
    <location>
        <begin position="290"/>
        <end position="370"/>
    </location>
</feature>
<feature type="region of interest" description="Disordered" evidence="5">
    <location>
        <begin position="1"/>
        <end position="26"/>
    </location>
</feature>
<feature type="region of interest" description="Disordered" evidence="5">
    <location>
        <begin position="116"/>
        <end position="138"/>
    </location>
</feature>
<dbReference type="InterPro" id="IPR011009">
    <property type="entry name" value="Kinase-like_dom_sf"/>
</dbReference>
<dbReference type="Gene3D" id="1.20.1160.11">
    <property type="entry name" value="Paired amphipathic helix"/>
    <property type="match status" value="2"/>
</dbReference>
<dbReference type="Pfam" id="PF07714">
    <property type="entry name" value="PK_Tyr_Ser-Thr"/>
    <property type="match status" value="1"/>
</dbReference>
<dbReference type="PANTHER" id="PTHR12346">
    <property type="entry name" value="SIN3B-RELATED"/>
    <property type="match status" value="1"/>
</dbReference>
<evidence type="ECO:0000259" key="6">
    <source>
        <dbReference type="PROSITE" id="PS50011"/>
    </source>
</evidence>
<evidence type="ECO:0000256" key="1">
    <source>
        <dbReference type="ARBA" id="ARBA00004123"/>
    </source>
</evidence>
<dbReference type="SUPFAM" id="SSF56112">
    <property type="entry name" value="Protein kinase-like (PK-like)"/>
    <property type="match status" value="1"/>
</dbReference>
<dbReference type="PROSITE" id="PS50011">
    <property type="entry name" value="PROTEIN_KINASE_DOM"/>
    <property type="match status" value="1"/>
</dbReference>
<gene>
    <name evidence="7" type="ORF">RSOL_218940</name>
</gene>
<dbReference type="Proteomes" id="UP000030108">
    <property type="component" value="Unassembled WGS sequence"/>
</dbReference>
<dbReference type="GO" id="GO:0070822">
    <property type="term" value="C:Sin3-type complex"/>
    <property type="evidence" value="ECO:0007669"/>
    <property type="project" value="TreeGrafter"/>
</dbReference>
<dbReference type="InterPro" id="IPR008271">
    <property type="entry name" value="Ser/Thr_kinase_AS"/>
</dbReference>
<evidence type="ECO:0000256" key="3">
    <source>
        <dbReference type="ARBA" id="ARBA00023242"/>
    </source>
</evidence>
<dbReference type="FunFam" id="1.20.1160.11:FF:000001">
    <property type="entry name" value="Paired amphipathic helix protein Sin3"/>
    <property type="match status" value="1"/>
</dbReference>
<dbReference type="InterPro" id="IPR036600">
    <property type="entry name" value="PAH_sf"/>
</dbReference>
<proteinExistence type="predicted"/>
<reference evidence="8" key="1">
    <citation type="journal article" date="2014" name="Genome Announc.">
        <title>Draft genome sequence of the plant-pathogenic soil fungus Rhizoctonia solani anastomosis group 3 strain Rhs1AP.</title>
        <authorList>
            <person name="Cubeta M.A."/>
            <person name="Thomas E."/>
            <person name="Dean R.A."/>
            <person name="Jabaji S."/>
            <person name="Neate S.M."/>
            <person name="Tavantzis S."/>
            <person name="Toda T."/>
            <person name="Vilgalys R."/>
            <person name="Bharathan N."/>
            <person name="Fedorova-Abrams N."/>
            <person name="Pakala S.B."/>
            <person name="Pakala S.M."/>
            <person name="Zafar N."/>
            <person name="Joardar V."/>
            <person name="Losada L."/>
            <person name="Nierman W.C."/>
        </authorList>
    </citation>
    <scope>NUCLEOTIDE SEQUENCE [LARGE SCALE GENOMIC DNA]</scope>
    <source>
        <strain evidence="8">AG-3</strain>
    </source>
</reference>